<dbReference type="Pfam" id="PF02194">
    <property type="entry name" value="PXA"/>
    <property type="match status" value="1"/>
</dbReference>
<evidence type="ECO:0000259" key="1">
    <source>
        <dbReference type="PROSITE" id="PS51207"/>
    </source>
</evidence>
<feature type="non-terminal residue" evidence="2">
    <location>
        <position position="1"/>
    </location>
</feature>
<sequence length="74" mass="8485">MLLIDDIDTDSSLRTNDRVPLTGISVIDEPLSEAIDLFVRDYIEVWYKTQVSSDEAFIRDVKNGIYIVIQHLAE</sequence>
<dbReference type="Proteomes" id="UP000681720">
    <property type="component" value="Unassembled WGS sequence"/>
</dbReference>
<comment type="caution">
    <text evidence="2">The sequence shown here is derived from an EMBL/GenBank/DDBJ whole genome shotgun (WGS) entry which is preliminary data.</text>
</comment>
<proteinExistence type="predicted"/>
<dbReference type="InterPro" id="IPR003114">
    <property type="entry name" value="Phox_assoc"/>
</dbReference>
<accession>A0A8S3K5E2</accession>
<dbReference type="AlphaFoldDB" id="A0A8S3K5E2"/>
<feature type="domain" description="PXA" evidence="1">
    <location>
        <begin position="24"/>
        <end position="74"/>
    </location>
</feature>
<organism evidence="2 3">
    <name type="scientific">Rotaria magnacalcarata</name>
    <dbReference type="NCBI Taxonomy" id="392030"/>
    <lineage>
        <taxon>Eukaryota</taxon>
        <taxon>Metazoa</taxon>
        <taxon>Spiralia</taxon>
        <taxon>Gnathifera</taxon>
        <taxon>Rotifera</taxon>
        <taxon>Eurotatoria</taxon>
        <taxon>Bdelloidea</taxon>
        <taxon>Philodinida</taxon>
        <taxon>Philodinidae</taxon>
        <taxon>Rotaria</taxon>
    </lineage>
</organism>
<dbReference type="PROSITE" id="PS51207">
    <property type="entry name" value="PXA"/>
    <property type="match status" value="1"/>
</dbReference>
<protein>
    <recommendedName>
        <fullName evidence="1">PXA domain-containing protein</fullName>
    </recommendedName>
</protein>
<dbReference type="EMBL" id="CAJOBJ010372987">
    <property type="protein sequence ID" value="CAF5224303.1"/>
    <property type="molecule type" value="Genomic_DNA"/>
</dbReference>
<evidence type="ECO:0000313" key="2">
    <source>
        <dbReference type="EMBL" id="CAF5224303.1"/>
    </source>
</evidence>
<reference evidence="2" key="1">
    <citation type="submission" date="2021-02" db="EMBL/GenBank/DDBJ databases">
        <authorList>
            <person name="Nowell W R."/>
        </authorList>
    </citation>
    <scope>NUCLEOTIDE SEQUENCE</scope>
</reference>
<evidence type="ECO:0000313" key="3">
    <source>
        <dbReference type="Proteomes" id="UP000681720"/>
    </source>
</evidence>
<gene>
    <name evidence="2" type="ORF">GIL414_LOCUS86037</name>
</gene>
<name>A0A8S3K5E2_9BILA</name>